<dbReference type="EMBL" id="MLBF01000072">
    <property type="protein sequence ID" value="OLN26668.1"/>
    <property type="molecule type" value="Genomic_DNA"/>
</dbReference>
<organism evidence="1 2">
    <name type="scientific">Desulfosporosinus metallidurans</name>
    <dbReference type="NCBI Taxonomy" id="1888891"/>
    <lineage>
        <taxon>Bacteria</taxon>
        <taxon>Bacillati</taxon>
        <taxon>Bacillota</taxon>
        <taxon>Clostridia</taxon>
        <taxon>Eubacteriales</taxon>
        <taxon>Desulfitobacteriaceae</taxon>
        <taxon>Desulfosporosinus</taxon>
    </lineage>
</organism>
<sequence>MLLHLPVWALTIFKANMVHRISVVLEERLPCGQPSHGVSPGVRTQHNG</sequence>
<dbReference type="AlphaFoldDB" id="A0A1Q8QHA5"/>
<keyword evidence="2" id="KW-1185">Reference proteome</keyword>
<dbReference type="STRING" id="1888891.DSOL_4886"/>
<protein>
    <submittedName>
        <fullName evidence="1">Uncharacterized protein</fullName>
    </submittedName>
</protein>
<proteinExistence type="predicted"/>
<evidence type="ECO:0000313" key="2">
    <source>
        <dbReference type="Proteomes" id="UP000186102"/>
    </source>
</evidence>
<accession>A0A1Q8QHA5</accession>
<name>A0A1Q8QHA5_9FIRM</name>
<reference evidence="1 2" key="1">
    <citation type="submission" date="2016-09" db="EMBL/GenBank/DDBJ databases">
        <title>Complete genome of Desulfosporosinus sp. OL.</title>
        <authorList>
            <person name="Mardanov A."/>
            <person name="Beletsky A."/>
            <person name="Panova A."/>
            <person name="Karnachuk O."/>
            <person name="Ravin N."/>
        </authorList>
    </citation>
    <scope>NUCLEOTIDE SEQUENCE [LARGE SCALE GENOMIC DNA]</scope>
    <source>
        <strain evidence="1 2">OL</strain>
    </source>
</reference>
<dbReference type="Proteomes" id="UP000186102">
    <property type="component" value="Unassembled WGS sequence"/>
</dbReference>
<comment type="caution">
    <text evidence="1">The sequence shown here is derived from an EMBL/GenBank/DDBJ whole genome shotgun (WGS) entry which is preliminary data.</text>
</comment>
<evidence type="ECO:0000313" key="1">
    <source>
        <dbReference type="EMBL" id="OLN26668.1"/>
    </source>
</evidence>
<gene>
    <name evidence="1" type="ORF">DSOL_4886</name>
</gene>